<accession>A0A0R3SMH5</accession>
<evidence type="ECO:0000313" key="2">
    <source>
        <dbReference type="EMBL" id="VDL58456.1"/>
    </source>
</evidence>
<gene>
    <name evidence="2" type="ORF">HDID_LOCUS6138</name>
</gene>
<evidence type="ECO:0000313" key="3">
    <source>
        <dbReference type="Proteomes" id="UP000274504"/>
    </source>
</evidence>
<feature type="domain" description="Parvovirus non-structural protein 1 helicase" evidence="1">
    <location>
        <begin position="166"/>
        <end position="310"/>
    </location>
</feature>
<dbReference type="InterPro" id="IPR027417">
    <property type="entry name" value="P-loop_NTPase"/>
</dbReference>
<dbReference type="Proteomes" id="UP000274504">
    <property type="component" value="Unassembled WGS sequence"/>
</dbReference>
<dbReference type="AlphaFoldDB" id="A0A0R3SMH5"/>
<dbReference type="InterPro" id="IPR001257">
    <property type="entry name" value="Parvovirus_NS1_helicase"/>
</dbReference>
<protein>
    <submittedName>
        <fullName evidence="4">Parvo_NS1 domain-containing protein</fullName>
    </submittedName>
</protein>
<dbReference type="Pfam" id="PF01057">
    <property type="entry name" value="Parvo_NS1"/>
    <property type="match status" value="1"/>
</dbReference>
<evidence type="ECO:0000313" key="4">
    <source>
        <dbReference type="WBParaSite" id="HDID_0000614001-mRNA-1"/>
    </source>
</evidence>
<dbReference type="Gene3D" id="3.40.50.300">
    <property type="entry name" value="P-loop containing nucleotide triphosphate hydrolases"/>
    <property type="match status" value="1"/>
</dbReference>
<dbReference type="GO" id="GO:0019079">
    <property type="term" value="P:viral genome replication"/>
    <property type="evidence" value="ECO:0007669"/>
    <property type="project" value="InterPro"/>
</dbReference>
<name>A0A0R3SMH5_HYMDI</name>
<proteinExistence type="predicted"/>
<organism evidence="4">
    <name type="scientific">Hymenolepis diminuta</name>
    <name type="common">Rat tapeworm</name>
    <dbReference type="NCBI Taxonomy" id="6216"/>
    <lineage>
        <taxon>Eukaryota</taxon>
        <taxon>Metazoa</taxon>
        <taxon>Spiralia</taxon>
        <taxon>Lophotrochozoa</taxon>
        <taxon>Platyhelminthes</taxon>
        <taxon>Cestoda</taxon>
        <taxon>Eucestoda</taxon>
        <taxon>Cyclophyllidea</taxon>
        <taxon>Hymenolepididae</taxon>
        <taxon>Hymenolepis</taxon>
    </lineage>
</organism>
<reference evidence="2 3" key="2">
    <citation type="submission" date="2018-11" db="EMBL/GenBank/DDBJ databases">
        <authorList>
            <consortium name="Pathogen Informatics"/>
        </authorList>
    </citation>
    <scope>NUCLEOTIDE SEQUENCE [LARGE SCALE GENOMIC DNA]</scope>
</reference>
<reference evidence="4" key="1">
    <citation type="submission" date="2017-02" db="UniProtKB">
        <authorList>
            <consortium name="WormBaseParasite"/>
        </authorList>
    </citation>
    <scope>IDENTIFICATION</scope>
</reference>
<dbReference type="WBParaSite" id="HDID_0000614001-mRNA-1">
    <property type="protein sequence ID" value="HDID_0000614001-mRNA-1"/>
    <property type="gene ID" value="HDID_0000614001"/>
</dbReference>
<sequence>MGKMERREEAPISTRLDAENTLANVNIPVARIHDSDQRYYSFVIRGYTSLPINISCIYVEHDDHLHVLFKCSGNVGRKMERILRDAGVPISEWYQAKMTKIIVNNPVKMIQYFKFRNTPVIIGAELRDIFEIARSMPPLETAEQCYGIQLRTQTKAALNNKVDNRVSKYESLYEELKRRGVRDFDDMYTIFTVHEIMHFNANIGLQWREIAKQAIQAINREDLLLEQTRTYLENLQEKRHDCYADSEENIQRGVDWLEFMFNMNHIPVYALLTDIIKIMDMKVNKVNCLCFYGQTNTGKTLLANLITSHLTVSDHNLFYVLFCNIF</sequence>
<dbReference type="OrthoDB" id="8300295at2759"/>
<evidence type="ECO:0000259" key="1">
    <source>
        <dbReference type="Pfam" id="PF01057"/>
    </source>
</evidence>
<dbReference type="STRING" id="6216.A0A0R3SMH5"/>
<dbReference type="EMBL" id="UYSG01004294">
    <property type="protein sequence ID" value="VDL58456.1"/>
    <property type="molecule type" value="Genomic_DNA"/>
</dbReference>
<dbReference type="SUPFAM" id="SSF52540">
    <property type="entry name" value="P-loop containing nucleoside triphosphate hydrolases"/>
    <property type="match status" value="1"/>
</dbReference>